<feature type="binding site" evidence="16">
    <location>
        <position position="188"/>
    </location>
    <ligand>
        <name>ATP</name>
        <dbReference type="ChEBI" id="CHEBI:30616"/>
    </ligand>
</feature>
<name>A0A919FJV4_9ACTN</name>
<evidence type="ECO:0000256" key="6">
    <source>
        <dbReference type="ARBA" id="ARBA00013059"/>
    </source>
</evidence>
<keyword evidence="11 17" id="KW-0418">Kinase</keyword>
<keyword evidence="9 17" id="KW-0808">Transferase</keyword>
<reference evidence="21" key="1">
    <citation type="journal article" date="2014" name="Int. J. Syst. Evol. Microbiol.">
        <title>Complete genome sequence of Corynebacterium casei LMG S-19264T (=DSM 44701T), isolated from a smear-ripened cheese.</title>
        <authorList>
            <consortium name="US DOE Joint Genome Institute (JGI-PGF)"/>
            <person name="Walter F."/>
            <person name="Albersmeier A."/>
            <person name="Kalinowski J."/>
            <person name="Ruckert C."/>
        </authorList>
    </citation>
    <scope>NUCLEOTIDE SEQUENCE</scope>
    <source>
        <strain evidence="21">JCM 4646</strain>
    </source>
</reference>
<dbReference type="EC" id="2.7.2.4" evidence="6 17"/>
<keyword evidence="14" id="KW-0457">Lysine biosynthesis</keyword>
<dbReference type="GO" id="GO:0019877">
    <property type="term" value="P:diaminopimelate biosynthetic process"/>
    <property type="evidence" value="ECO:0007669"/>
    <property type="project" value="UniProtKB-KW"/>
</dbReference>
<feature type="domain" description="Aspartokinase ACT" evidence="20">
    <location>
        <begin position="353"/>
        <end position="411"/>
    </location>
</feature>
<dbReference type="GO" id="GO:0005829">
    <property type="term" value="C:cytosol"/>
    <property type="evidence" value="ECO:0007669"/>
    <property type="project" value="TreeGrafter"/>
</dbReference>
<dbReference type="InterPro" id="IPR001341">
    <property type="entry name" value="Asp_kinase"/>
</dbReference>
<dbReference type="PIRSF" id="PIRSF000726">
    <property type="entry name" value="Asp_kin"/>
    <property type="match status" value="1"/>
</dbReference>
<dbReference type="CDD" id="cd04246">
    <property type="entry name" value="AAK_AK-DapG-like"/>
    <property type="match status" value="1"/>
</dbReference>
<organism evidence="21 22">
    <name type="scientific">Kitasatospora indigofera</name>
    <dbReference type="NCBI Taxonomy" id="67307"/>
    <lineage>
        <taxon>Bacteria</taxon>
        <taxon>Bacillati</taxon>
        <taxon>Actinomycetota</taxon>
        <taxon>Actinomycetes</taxon>
        <taxon>Kitasatosporales</taxon>
        <taxon>Streptomycetaceae</taxon>
        <taxon>Kitasatospora</taxon>
    </lineage>
</organism>
<evidence type="ECO:0000256" key="1">
    <source>
        <dbReference type="ARBA" id="ARBA00002843"/>
    </source>
</evidence>
<dbReference type="SUPFAM" id="SSF55021">
    <property type="entry name" value="ACT-like"/>
    <property type="match status" value="1"/>
</dbReference>
<feature type="binding site" evidence="16">
    <location>
        <begin position="16"/>
        <end position="19"/>
    </location>
    <ligand>
        <name>ATP</name>
        <dbReference type="ChEBI" id="CHEBI:30616"/>
    </ligand>
</feature>
<comment type="pathway">
    <text evidence="3 18">Amino-acid biosynthesis; L-methionine biosynthesis via de novo pathway; L-homoserine from L-aspartate: step 1/3.</text>
</comment>
<keyword evidence="22" id="KW-1185">Reference proteome</keyword>
<dbReference type="GO" id="GO:0004072">
    <property type="term" value="F:aspartate kinase activity"/>
    <property type="evidence" value="ECO:0007669"/>
    <property type="project" value="UniProtKB-EC"/>
</dbReference>
<dbReference type="InterPro" id="IPR001048">
    <property type="entry name" value="Asp/Glu/Uridylate_kinase"/>
</dbReference>
<keyword evidence="10 16" id="KW-0547">Nucleotide-binding</keyword>
<evidence type="ECO:0000256" key="9">
    <source>
        <dbReference type="ARBA" id="ARBA00022679"/>
    </source>
</evidence>
<evidence type="ECO:0000313" key="22">
    <source>
        <dbReference type="Proteomes" id="UP000617734"/>
    </source>
</evidence>
<evidence type="ECO:0000259" key="19">
    <source>
        <dbReference type="Pfam" id="PF00696"/>
    </source>
</evidence>
<comment type="pathway">
    <text evidence="2 18">Amino-acid biosynthesis; L-lysine biosynthesis via DAP pathway; (S)-tetrahydrodipicolinate from L-aspartate: step 1/4.</text>
</comment>
<evidence type="ECO:0000256" key="15">
    <source>
        <dbReference type="ARBA" id="ARBA00047872"/>
    </source>
</evidence>
<dbReference type="NCBIfam" id="NF005155">
    <property type="entry name" value="PRK06635.1-4"/>
    <property type="match status" value="1"/>
</dbReference>
<dbReference type="Proteomes" id="UP000617734">
    <property type="component" value="Unassembled WGS sequence"/>
</dbReference>
<dbReference type="GO" id="GO:0009090">
    <property type="term" value="P:homoserine biosynthetic process"/>
    <property type="evidence" value="ECO:0007669"/>
    <property type="project" value="TreeGrafter"/>
</dbReference>
<dbReference type="RefSeq" id="WP_190210633.1">
    <property type="nucleotide sequence ID" value="NZ_BNBO01000008.1"/>
</dbReference>
<keyword evidence="8 18" id="KW-0028">Amino-acid biosynthesis</keyword>
<keyword evidence="13" id="KW-0220">Diaminopimelate biosynthesis</keyword>
<dbReference type="InterPro" id="IPR045865">
    <property type="entry name" value="ACT-like_dom_sf"/>
</dbReference>
<evidence type="ECO:0000313" key="21">
    <source>
        <dbReference type="EMBL" id="GHH67170.1"/>
    </source>
</evidence>
<dbReference type="Gene3D" id="3.30.2130.10">
    <property type="entry name" value="VC0802-like"/>
    <property type="match status" value="1"/>
</dbReference>
<dbReference type="Pfam" id="PF00696">
    <property type="entry name" value="AA_kinase"/>
    <property type="match status" value="1"/>
</dbReference>
<feature type="binding site" evidence="16">
    <location>
        <position position="193"/>
    </location>
    <ligand>
        <name>ATP</name>
        <dbReference type="ChEBI" id="CHEBI:30616"/>
    </ligand>
</feature>
<comment type="function">
    <text evidence="1">Catalyzes the phosphorylation of the beta-carboxyl group of aspartic acid with ATP to yield 4-phospho-L-aspartate, which is involved in the branched biosynthetic pathway leading to the biosynthesis of amino acids lysine, threonine, isoleucine and methionine.</text>
</comment>
<dbReference type="InterPro" id="IPR018042">
    <property type="entry name" value="Aspartate_kinase_CS"/>
</dbReference>
<dbReference type="NCBIfam" id="TIGR00657">
    <property type="entry name" value="asp_kinases"/>
    <property type="match status" value="1"/>
</dbReference>
<dbReference type="PANTHER" id="PTHR21499:SF3">
    <property type="entry name" value="ASPARTOKINASE"/>
    <property type="match status" value="1"/>
</dbReference>
<evidence type="ECO:0000256" key="4">
    <source>
        <dbReference type="ARBA" id="ARBA00005139"/>
    </source>
</evidence>
<dbReference type="Gene3D" id="3.40.1160.10">
    <property type="entry name" value="Acetylglutamate kinase-like"/>
    <property type="match status" value="1"/>
</dbReference>
<comment type="caution">
    <text evidence="21">The sequence shown here is derived from an EMBL/GenBank/DDBJ whole genome shotgun (WGS) entry which is preliminary data.</text>
</comment>
<comment type="catalytic activity">
    <reaction evidence="15 17">
        <text>L-aspartate + ATP = 4-phospho-L-aspartate + ADP</text>
        <dbReference type="Rhea" id="RHEA:23776"/>
        <dbReference type="ChEBI" id="CHEBI:29991"/>
        <dbReference type="ChEBI" id="CHEBI:30616"/>
        <dbReference type="ChEBI" id="CHEBI:57535"/>
        <dbReference type="ChEBI" id="CHEBI:456216"/>
        <dbReference type="EC" id="2.7.2.4"/>
    </reaction>
</comment>
<evidence type="ECO:0000256" key="17">
    <source>
        <dbReference type="RuleBase" id="RU003448"/>
    </source>
</evidence>
<evidence type="ECO:0000256" key="14">
    <source>
        <dbReference type="ARBA" id="ARBA00023154"/>
    </source>
</evidence>
<dbReference type="InterPro" id="IPR005260">
    <property type="entry name" value="Asp_kin_monofn"/>
</dbReference>
<evidence type="ECO:0000256" key="7">
    <source>
        <dbReference type="ARBA" id="ARBA00016273"/>
    </source>
</evidence>
<dbReference type="SUPFAM" id="SSF53633">
    <property type="entry name" value="Carbamate kinase-like"/>
    <property type="match status" value="1"/>
</dbReference>
<evidence type="ECO:0000256" key="13">
    <source>
        <dbReference type="ARBA" id="ARBA00022915"/>
    </source>
</evidence>
<feature type="binding site" evidence="16">
    <location>
        <begin position="218"/>
        <end position="219"/>
    </location>
    <ligand>
        <name>ATP</name>
        <dbReference type="ChEBI" id="CHEBI:30616"/>
    </ligand>
</feature>
<comment type="similarity">
    <text evidence="5 17">Belongs to the aspartokinase family.</text>
</comment>
<evidence type="ECO:0000256" key="18">
    <source>
        <dbReference type="RuleBase" id="RU004249"/>
    </source>
</evidence>
<feature type="domain" description="Aspartate/glutamate/uridylate kinase" evidence="19">
    <location>
        <begin position="12"/>
        <end position="238"/>
    </location>
</feature>
<evidence type="ECO:0000256" key="11">
    <source>
        <dbReference type="ARBA" id="ARBA00022777"/>
    </source>
</evidence>
<feature type="binding site" evidence="16">
    <location>
        <position position="83"/>
    </location>
    <ligand>
        <name>substrate</name>
    </ligand>
</feature>
<gene>
    <name evidence="21" type="ORF">GCM10018781_22090</name>
</gene>
<dbReference type="Pfam" id="PF22468">
    <property type="entry name" value="ACT_9"/>
    <property type="match status" value="1"/>
</dbReference>
<proteinExistence type="inferred from homology"/>
<dbReference type="GO" id="GO:0009089">
    <property type="term" value="P:lysine biosynthetic process via diaminopimelate"/>
    <property type="evidence" value="ECO:0007669"/>
    <property type="project" value="InterPro"/>
</dbReference>
<dbReference type="PANTHER" id="PTHR21499">
    <property type="entry name" value="ASPARTATE KINASE"/>
    <property type="match status" value="1"/>
</dbReference>
<evidence type="ECO:0000256" key="3">
    <source>
        <dbReference type="ARBA" id="ARBA00004986"/>
    </source>
</evidence>
<dbReference type="GeneID" id="95352678"/>
<dbReference type="AlphaFoldDB" id="A0A919FJV4"/>
<dbReference type="InterPro" id="IPR054352">
    <property type="entry name" value="ACT_Aspartokinase"/>
</dbReference>
<feature type="binding site" evidence="16">
    <location>
        <position position="56"/>
    </location>
    <ligand>
        <name>substrate</name>
    </ligand>
</feature>
<comment type="pathway">
    <text evidence="4 18">Amino-acid biosynthesis; L-threonine biosynthesis; L-threonine from L-aspartate: step 1/5.</text>
</comment>
<keyword evidence="12 16" id="KW-0067">ATP-binding</keyword>
<sequence>MDLPISDFSTGVLVQKYGGSSLATDGQVRAVATRVAAAHRSGRAVVVVASARGKTTDALLRAAYELNPDPSWRELDLLLATGEAASASLLAMTLQQQGVPAVALAGAQSGILAGGEHGAGVIVAIDTELALRHLRAGKVVVVAGFQGADADGDIVTLGRGGSDTTAVAIAAELGTGRCEIYTDVEGVYTADPRIAAAARIMPVVDMGVMTEMSLAGAKVMHSRAVELAALYGVDIHVMHSSLEGPGTVIRGGIGEEMLETSTAVQAVVHDTDVARVAMRVERIDAHSVAEVFRFLAHKSIPVGMAALSEGDEGGFSVGMTVRRSDVPDLRKSLREMAARWGGWVEVNEEVGMLSVVGTGLLSRPQYAARMLSALTSADIPASAVVTSQLRISATVPDGDVVRGVGVLHSEFGLDAEARDLRPANQF</sequence>
<dbReference type="GO" id="GO:0005524">
    <property type="term" value="F:ATP binding"/>
    <property type="evidence" value="ECO:0007669"/>
    <property type="project" value="UniProtKB-KW"/>
</dbReference>
<evidence type="ECO:0000256" key="12">
    <source>
        <dbReference type="ARBA" id="ARBA00022840"/>
    </source>
</evidence>
<dbReference type="PROSITE" id="PS00324">
    <property type="entry name" value="ASPARTOKINASE"/>
    <property type="match status" value="1"/>
</dbReference>
<evidence type="ECO:0000256" key="16">
    <source>
        <dbReference type="PIRSR" id="PIRSR000726-1"/>
    </source>
</evidence>
<evidence type="ECO:0000256" key="10">
    <source>
        <dbReference type="ARBA" id="ARBA00022741"/>
    </source>
</evidence>
<evidence type="ECO:0000259" key="20">
    <source>
        <dbReference type="Pfam" id="PF22468"/>
    </source>
</evidence>
<dbReference type="InterPro" id="IPR036393">
    <property type="entry name" value="AceGlu_kinase-like_sf"/>
</dbReference>
<evidence type="ECO:0000256" key="8">
    <source>
        <dbReference type="ARBA" id="ARBA00022605"/>
    </source>
</evidence>
<feature type="binding site" evidence="16">
    <location>
        <begin position="182"/>
        <end position="183"/>
    </location>
    <ligand>
        <name>ATP</name>
        <dbReference type="ChEBI" id="CHEBI:30616"/>
    </ligand>
</feature>
<reference evidence="21" key="2">
    <citation type="submission" date="2020-09" db="EMBL/GenBank/DDBJ databases">
        <authorList>
            <person name="Sun Q."/>
            <person name="Ohkuma M."/>
        </authorList>
    </citation>
    <scope>NUCLEOTIDE SEQUENCE</scope>
    <source>
        <strain evidence="21">JCM 4646</strain>
    </source>
</reference>
<dbReference type="EMBL" id="BNBO01000008">
    <property type="protein sequence ID" value="GHH67170.1"/>
    <property type="molecule type" value="Genomic_DNA"/>
</dbReference>
<evidence type="ECO:0000256" key="5">
    <source>
        <dbReference type="ARBA" id="ARBA00010122"/>
    </source>
</evidence>
<evidence type="ECO:0000256" key="2">
    <source>
        <dbReference type="ARBA" id="ARBA00004766"/>
    </source>
</evidence>
<protein>
    <recommendedName>
        <fullName evidence="7 17">Aspartokinase</fullName>
        <ecNumber evidence="6 17">2.7.2.4</ecNumber>
    </recommendedName>
</protein>
<accession>A0A919FJV4</accession>